<sequence>MKIHSLLSTATSTLAVGAAFLAVPAFAQSTGSVDFEEGEIVVTGQVERGVAGVQVPNTTKAKQVLTQEIISTQAPGQSINDIINLVPGVSFQNNDPFGSAGGTLTIRGFDDGRISQTFDGIPLNDTGGYALYSNQQLDPELIEQVNVNLGTTDVDSPTAAATGSTVNYRTRNPTDEFGARMLGSVGDFNFFRMFGEIDTGVLNSSGTKAFFAASKATNDAVFGKIGKIDKMQLNAKIYQPLGDNGDFISIAGHWNRNRNNFFGSVPLRNDPSRPVNSASNVGRFPNSRAERDDYDVGAYDAARCPISPGISGVAEILPSDSCGSLYEYRFNPSNTGNIRINSKFTLSDKLTLTVDPSIQYTKANGGGTVVAREGFYTQSANATRSAITLAQQVSGYLGGSPYFGGVDLNGDGDTLDQVRVLAPSNTETWRLGVIASLRYDFDDYNRVRIAYSYDRGRHRQTGETSLIKPNGFATDVFSDDALTDAEGNVLQKRDRLSYAILHQVSGEYSGDYMNDTLHVNIGVRAPFFKRNLTNNCLASSATGFVDCFTTNAADQATYAAANPLYALPQQRIFKYNKVLPNAGFVYDFTDEASVNFNYSKGLQPPGTDNLYQSFWFPEDSEQATPGVETTDNFDLGVRYTSGIIQAMVTGWYTIYHNRLASAYDRDLNVTIYRNLGRVDKYGIDGSLAVRPIPEASIYLFGSYLKSEIKQDVETGAGAFAPTKGKREAGAPVYTFGARADGNIGPVSLGAQVKRTGPRYVNDVNLPITVSGTQVYGKKTPAYTLVDLDAKVSLEFAGLGDKTFLQLNVLNVFDKLYVGGFDGAGTSDTSVPFAQIGSPRTFIGSISFGF</sequence>
<dbReference type="InterPro" id="IPR000531">
    <property type="entry name" value="Beta-barrel_TonB"/>
</dbReference>
<keyword evidence="6 11" id="KW-0798">TonB box</keyword>
<evidence type="ECO:0000313" key="16">
    <source>
        <dbReference type="Proteomes" id="UP001589798"/>
    </source>
</evidence>
<evidence type="ECO:0000256" key="10">
    <source>
        <dbReference type="PROSITE-ProRule" id="PRU01360"/>
    </source>
</evidence>
<comment type="subcellular location">
    <subcellularLocation>
        <location evidence="1 10">Cell outer membrane</location>
        <topology evidence="1 10">Multi-pass membrane protein</topology>
    </subcellularLocation>
</comment>
<evidence type="ECO:0000256" key="3">
    <source>
        <dbReference type="ARBA" id="ARBA00022452"/>
    </source>
</evidence>
<evidence type="ECO:0000256" key="5">
    <source>
        <dbReference type="ARBA" id="ARBA00022729"/>
    </source>
</evidence>
<keyword evidence="4 10" id="KW-0812">Transmembrane</keyword>
<evidence type="ECO:0000256" key="2">
    <source>
        <dbReference type="ARBA" id="ARBA00022448"/>
    </source>
</evidence>
<dbReference type="InterPro" id="IPR039426">
    <property type="entry name" value="TonB-dep_rcpt-like"/>
</dbReference>
<keyword evidence="7 10" id="KW-0472">Membrane</keyword>
<keyword evidence="3 10" id="KW-1134">Transmembrane beta strand</keyword>
<evidence type="ECO:0000256" key="12">
    <source>
        <dbReference type="SAM" id="SignalP"/>
    </source>
</evidence>
<evidence type="ECO:0000256" key="1">
    <source>
        <dbReference type="ARBA" id="ARBA00004571"/>
    </source>
</evidence>
<dbReference type="PANTHER" id="PTHR30069">
    <property type="entry name" value="TONB-DEPENDENT OUTER MEMBRANE RECEPTOR"/>
    <property type="match status" value="1"/>
</dbReference>
<accession>A0ABV6CU59</accession>
<evidence type="ECO:0000256" key="7">
    <source>
        <dbReference type="ARBA" id="ARBA00023136"/>
    </source>
</evidence>
<comment type="similarity">
    <text evidence="10 11">Belongs to the TonB-dependent receptor family.</text>
</comment>
<dbReference type="Pfam" id="PF00593">
    <property type="entry name" value="TonB_dep_Rec_b-barrel"/>
    <property type="match status" value="1"/>
</dbReference>
<dbReference type="EMBL" id="JBHLWK010000010">
    <property type="protein sequence ID" value="MFC0204258.1"/>
    <property type="molecule type" value="Genomic_DNA"/>
</dbReference>
<dbReference type="Gene3D" id="2.40.170.20">
    <property type="entry name" value="TonB-dependent receptor, beta-barrel domain"/>
    <property type="match status" value="1"/>
</dbReference>
<dbReference type="Proteomes" id="UP001589798">
    <property type="component" value="Unassembled WGS sequence"/>
</dbReference>
<protein>
    <submittedName>
        <fullName evidence="15">TonB-dependent receptor</fullName>
    </submittedName>
</protein>
<feature type="signal peptide" evidence="12">
    <location>
        <begin position="1"/>
        <end position="27"/>
    </location>
</feature>
<dbReference type="PANTHER" id="PTHR30069:SF29">
    <property type="entry name" value="HEMOGLOBIN AND HEMOGLOBIN-HAPTOGLOBIN-BINDING PROTEIN 1-RELATED"/>
    <property type="match status" value="1"/>
</dbReference>
<dbReference type="SUPFAM" id="SSF56935">
    <property type="entry name" value="Porins"/>
    <property type="match status" value="1"/>
</dbReference>
<feature type="domain" description="TonB-dependent receptor-like beta-barrel" evidence="13">
    <location>
        <begin position="326"/>
        <end position="811"/>
    </location>
</feature>
<proteinExistence type="inferred from homology"/>
<feature type="chain" id="PRO_5045415823" evidence="12">
    <location>
        <begin position="28"/>
        <end position="849"/>
    </location>
</feature>
<evidence type="ECO:0000256" key="6">
    <source>
        <dbReference type="ARBA" id="ARBA00023077"/>
    </source>
</evidence>
<evidence type="ECO:0000259" key="14">
    <source>
        <dbReference type="Pfam" id="PF07715"/>
    </source>
</evidence>
<evidence type="ECO:0000256" key="4">
    <source>
        <dbReference type="ARBA" id="ARBA00022692"/>
    </source>
</evidence>
<keyword evidence="16" id="KW-1185">Reference proteome</keyword>
<evidence type="ECO:0000256" key="9">
    <source>
        <dbReference type="ARBA" id="ARBA00023237"/>
    </source>
</evidence>
<evidence type="ECO:0000313" key="15">
    <source>
        <dbReference type="EMBL" id="MFC0204258.1"/>
    </source>
</evidence>
<dbReference type="Gene3D" id="2.170.130.10">
    <property type="entry name" value="TonB-dependent receptor, plug domain"/>
    <property type="match status" value="1"/>
</dbReference>
<dbReference type="InterPro" id="IPR012910">
    <property type="entry name" value="Plug_dom"/>
</dbReference>
<evidence type="ECO:0000259" key="13">
    <source>
        <dbReference type="Pfam" id="PF00593"/>
    </source>
</evidence>
<comment type="caution">
    <text evidence="15">The sequence shown here is derived from an EMBL/GenBank/DDBJ whole genome shotgun (WGS) entry which is preliminary data.</text>
</comment>
<dbReference type="InterPro" id="IPR036942">
    <property type="entry name" value="Beta-barrel_TonB_sf"/>
</dbReference>
<name>A0ABV6CU59_9SPHN</name>
<reference evidence="15 16" key="1">
    <citation type="submission" date="2024-09" db="EMBL/GenBank/DDBJ databases">
        <authorList>
            <person name="Sun Q."/>
            <person name="Mori K."/>
        </authorList>
    </citation>
    <scope>NUCLEOTIDE SEQUENCE [LARGE SCALE GENOMIC DNA]</scope>
    <source>
        <strain evidence="15 16">CCM 7706</strain>
    </source>
</reference>
<organism evidence="15 16">
    <name type="scientific">Novosphingobium soli</name>
    <dbReference type="NCBI Taxonomy" id="574956"/>
    <lineage>
        <taxon>Bacteria</taxon>
        <taxon>Pseudomonadati</taxon>
        <taxon>Pseudomonadota</taxon>
        <taxon>Alphaproteobacteria</taxon>
        <taxon>Sphingomonadales</taxon>
        <taxon>Sphingomonadaceae</taxon>
        <taxon>Novosphingobium</taxon>
    </lineage>
</organism>
<dbReference type="Pfam" id="PF07715">
    <property type="entry name" value="Plug"/>
    <property type="match status" value="1"/>
</dbReference>
<evidence type="ECO:0000256" key="11">
    <source>
        <dbReference type="RuleBase" id="RU003357"/>
    </source>
</evidence>
<dbReference type="RefSeq" id="WP_379487011.1">
    <property type="nucleotide sequence ID" value="NZ_JBHLWK010000010.1"/>
</dbReference>
<dbReference type="PROSITE" id="PS52016">
    <property type="entry name" value="TONB_DEPENDENT_REC_3"/>
    <property type="match status" value="1"/>
</dbReference>
<keyword evidence="2 10" id="KW-0813">Transport</keyword>
<keyword evidence="5 12" id="KW-0732">Signal</keyword>
<gene>
    <name evidence="15" type="ORF">ACFFJC_08235</name>
</gene>
<keyword evidence="8 15" id="KW-0675">Receptor</keyword>
<feature type="domain" description="TonB-dependent receptor plug" evidence="14">
    <location>
        <begin position="57"/>
        <end position="163"/>
    </location>
</feature>
<keyword evidence="9 10" id="KW-0998">Cell outer membrane</keyword>
<dbReference type="InterPro" id="IPR037066">
    <property type="entry name" value="Plug_dom_sf"/>
</dbReference>
<evidence type="ECO:0000256" key="8">
    <source>
        <dbReference type="ARBA" id="ARBA00023170"/>
    </source>
</evidence>